<dbReference type="InterPro" id="IPR058240">
    <property type="entry name" value="rSAM_sf"/>
</dbReference>
<comment type="subcellular location">
    <subcellularLocation>
        <location evidence="1 14">Cytoplasm</location>
    </subcellularLocation>
</comment>
<dbReference type="PROSITE" id="PS51918">
    <property type="entry name" value="RADICAL_SAM"/>
    <property type="match status" value="1"/>
</dbReference>
<organism evidence="17 18">
    <name type="scientific">Nannocystis pusilla</name>
    <dbReference type="NCBI Taxonomy" id="889268"/>
    <lineage>
        <taxon>Bacteria</taxon>
        <taxon>Pseudomonadati</taxon>
        <taxon>Myxococcota</taxon>
        <taxon>Polyangia</taxon>
        <taxon>Nannocystales</taxon>
        <taxon>Nannocystaceae</taxon>
        <taxon>Nannocystis</taxon>
    </lineage>
</organism>
<dbReference type="InterPro" id="IPR048641">
    <property type="entry name" value="RlmN_N"/>
</dbReference>
<feature type="binding site" evidence="14">
    <location>
        <begin position="242"/>
        <end position="244"/>
    </location>
    <ligand>
        <name>S-adenosyl-L-methionine</name>
        <dbReference type="ChEBI" id="CHEBI:59789"/>
    </ligand>
</feature>
<feature type="binding site" evidence="14">
    <location>
        <position position="131"/>
    </location>
    <ligand>
        <name>[4Fe-4S] cluster</name>
        <dbReference type="ChEBI" id="CHEBI:49883"/>
        <note>4Fe-4S-S-AdoMet</note>
    </ligand>
</feature>
<dbReference type="SFLD" id="SFLDG01062">
    <property type="entry name" value="methyltransferase_(Class_A)"/>
    <property type="match status" value="1"/>
</dbReference>
<feature type="active site" description="S-methylcysteine intermediate" evidence="14">
    <location>
        <position position="361"/>
    </location>
</feature>
<feature type="binding site" evidence="14">
    <location>
        <begin position="185"/>
        <end position="186"/>
    </location>
    <ligand>
        <name>S-adenosyl-L-methionine</name>
        <dbReference type="ChEBI" id="CHEBI:59789"/>
    </ligand>
</feature>
<dbReference type="SFLD" id="SFLDF00275">
    <property type="entry name" value="adenosine_C2_methyltransferase"/>
    <property type="match status" value="1"/>
</dbReference>
<feature type="binding site" evidence="14">
    <location>
        <position position="217"/>
    </location>
    <ligand>
        <name>S-adenosyl-L-methionine</name>
        <dbReference type="ChEBI" id="CHEBI:59789"/>
    </ligand>
</feature>
<keyword evidence="6 14" id="KW-0489">Methyltransferase</keyword>
<dbReference type="InterPro" id="IPR040072">
    <property type="entry name" value="Methyltransferase_A"/>
</dbReference>
<dbReference type="Proteomes" id="UP001139031">
    <property type="component" value="Unassembled WGS sequence"/>
</dbReference>
<evidence type="ECO:0000256" key="11">
    <source>
        <dbReference type="ARBA" id="ARBA00023004"/>
    </source>
</evidence>
<feature type="disulfide bond" description="(transient)" evidence="14">
    <location>
        <begin position="124"/>
        <end position="361"/>
    </location>
</feature>
<dbReference type="GO" id="GO:0032259">
    <property type="term" value="P:methylation"/>
    <property type="evidence" value="ECO:0007669"/>
    <property type="project" value="UniProtKB-KW"/>
</dbReference>
<proteinExistence type="inferred from homology"/>
<dbReference type="InterPro" id="IPR004383">
    <property type="entry name" value="rRNA_lsu_MTrfase_RlmN/Cfr"/>
</dbReference>
<dbReference type="PIRSF" id="PIRSF006004">
    <property type="entry name" value="CHP00048"/>
    <property type="match status" value="1"/>
</dbReference>
<dbReference type="EC" id="2.1.1.192" evidence="14"/>
<dbReference type="EMBL" id="JAIRAU010000028">
    <property type="protein sequence ID" value="MBZ5712078.1"/>
    <property type="molecule type" value="Genomic_DNA"/>
</dbReference>
<reference evidence="17" key="1">
    <citation type="submission" date="2021-08" db="EMBL/GenBank/DDBJ databases">
        <authorList>
            <person name="Stevens D.C."/>
        </authorList>
    </citation>
    <scope>NUCLEOTIDE SEQUENCE</scope>
    <source>
        <strain evidence="17">DSM 53165</strain>
    </source>
</reference>
<dbReference type="Pfam" id="PF04055">
    <property type="entry name" value="Radical_SAM"/>
    <property type="match status" value="1"/>
</dbReference>
<evidence type="ECO:0000256" key="15">
    <source>
        <dbReference type="SAM" id="MobiDB-lite"/>
    </source>
</evidence>
<dbReference type="HAMAP" id="MF_01849">
    <property type="entry name" value="RNA_methyltr_RlmN"/>
    <property type="match status" value="1"/>
</dbReference>
<comment type="caution">
    <text evidence="17">The sequence shown here is derived from an EMBL/GenBank/DDBJ whole genome shotgun (WGS) entry which is preliminary data.</text>
</comment>
<keyword evidence="18" id="KW-1185">Reference proteome</keyword>
<dbReference type="CDD" id="cd01335">
    <property type="entry name" value="Radical_SAM"/>
    <property type="match status" value="1"/>
</dbReference>
<dbReference type="SUPFAM" id="SSF102114">
    <property type="entry name" value="Radical SAM enzymes"/>
    <property type="match status" value="1"/>
</dbReference>
<evidence type="ECO:0000256" key="9">
    <source>
        <dbReference type="ARBA" id="ARBA00022694"/>
    </source>
</evidence>
<evidence type="ECO:0000256" key="8">
    <source>
        <dbReference type="ARBA" id="ARBA00022691"/>
    </source>
</evidence>
<evidence type="ECO:0000256" key="7">
    <source>
        <dbReference type="ARBA" id="ARBA00022679"/>
    </source>
</evidence>
<evidence type="ECO:0000256" key="12">
    <source>
        <dbReference type="ARBA" id="ARBA00023014"/>
    </source>
</evidence>
<dbReference type="SFLD" id="SFLDS00029">
    <property type="entry name" value="Radical_SAM"/>
    <property type="match status" value="1"/>
</dbReference>
<keyword evidence="10 14" id="KW-0479">Metal-binding</keyword>
<dbReference type="InterPro" id="IPR013785">
    <property type="entry name" value="Aldolase_TIM"/>
</dbReference>
<feature type="binding site" evidence="14">
    <location>
        <position position="135"/>
    </location>
    <ligand>
        <name>[4Fe-4S] cluster</name>
        <dbReference type="ChEBI" id="CHEBI:49883"/>
        <note>4Fe-4S-S-AdoMet</note>
    </ligand>
</feature>
<evidence type="ECO:0000256" key="2">
    <source>
        <dbReference type="ARBA" id="ARBA00007544"/>
    </source>
</evidence>
<comment type="function">
    <text evidence="14">Specifically methylates position 2 of adenine 2503 in 23S rRNA and position 2 of adenine 37 in tRNAs.</text>
</comment>
<comment type="similarity">
    <text evidence="2 14">Belongs to the radical SAM superfamily. RlmN family.</text>
</comment>
<sequence>MSQLVAIRGPARGIPKEGPPNLRDLDREGLAAWLSGHLEGAPRHRAGQLFRWLHGRRVSDFSAMSDVPAADRARLAAQATLRRLDVGAVLQARDGTRKLRLVTGDGQSIESVLIPNDERGYTQCVSSQVGCALTCRFCATASLGFQRNLATWEIVDQVYQAQDLLARDPGEYAPRITNIVFMGMGEPLHNYNQVRRAVELLTDPDGAGLAARRITISSSGLVPAIERFAGDPLAKEVGLAISLNATTDAVRDEVMPINTRWNIAALLAAVRSVPPHRRRYVTFEYVLLAGVNDSDDDVRRLAALVGDIRCQINLIPFNPHPHAPYGRPSPARVRRFLDLCRAAGLRAYVRTPRGDDIGAACGQLALSGKQGAQQPSGHVPGDMSSTP</sequence>
<keyword evidence="12 14" id="KW-0411">Iron-sulfur</keyword>
<feature type="binding site" evidence="14">
    <location>
        <position position="318"/>
    </location>
    <ligand>
        <name>S-adenosyl-L-methionine</name>
        <dbReference type="ChEBI" id="CHEBI:59789"/>
    </ligand>
</feature>
<evidence type="ECO:0000256" key="3">
    <source>
        <dbReference type="ARBA" id="ARBA00022485"/>
    </source>
</evidence>
<gene>
    <name evidence="14 17" type="primary">rlmN</name>
    <name evidence="17" type="ORF">K7C98_22775</name>
</gene>
<evidence type="ECO:0000256" key="5">
    <source>
        <dbReference type="ARBA" id="ARBA00022552"/>
    </source>
</evidence>
<dbReference type="InterPro" id="IPR027492">
    <property type="entry name" value="RNA_MTrfase_RlmN"/>
</dbReference>
<evidence type="ECO:0000256" key="1">
    <source>
        <dbReference type="ARBA" id="ARBA00004496"/>
    </source>
</evidence>
<dbReference type="InterPro" id="IPR007197">
    <property type="entry name" value="rSAM"/>
</dbReference>
<keyword evidence="7 14" id="KW-0808">Transferase</keyword>
<keyword evidence="8 14" id="KW-0949">S-adenosyl-L-methionine</keyword>
<name>A0ABS7TV01_9BACT</name>
<comment type="catalytic activity">
    <reaction evidence="14">
        <text>adenosine(37) in tRNA + 2 reduced [2Fe-2S]-[ferredoxin] + 2 S-adenosyl-L-methionine = 2-methyladenosine(37) in tRNA + 5'-deoxyadenosine + L-methionine + 2 oxidized [2Fe-2S]-[ferredoxin] + S-adenosyl-L-homocysteine</text>
        <dbReference type="Rhea" id="RHEA:43332"/>
        <dbReference type="Rhea" id="RHEA-COMP:10000"/>
        <dbReference type="Rhea" id="RHEA-COMP:10001"/>
        <dbReference type="Rhea" id="RHEA-COMP:10162"/>
        <dbReference type="Rhea" id="RHEA-COMP:10485"/>
        <dbReference type="ChEBI" id="CHEBI:17319"/>
        <dbReference type="ChEBI" id="CHEBI:33737"/>
        <dbReference type="ChEBI" id="CHEBI:33738"/>
        <dbReference type="ChEBI" id="CHEBI:57844"/>
        <dbReference type="ChEBI" id="CHEBI:57856"/>
        <dbReference type="ChEBI" id="CHEBI:59789"/>
        <dbReference type="ChEBI" id="CHEBI:74411"/>
        <dbReference type="ChEBI" id="CHEBI:74497"/>
        <dbReference type="EC" id="2.1.1.192"/>
    </reaction>
</comment>
<feature type="region of interest" description="Disordered" evidence="15">
    <location>
        <begin position="368"/>
        <end position="387"/>
    </location>
</feature>
<keyword evidence="9 14" id="KW-0819">tRNA processing</keyword>
<evidence type="ECO:0000313" key="18">
    <source>
        <dbReference type="Proteomes" id="UP001139031"/>
    </source>
</evidence>
<keyword evidence="11 14" id="KW-0408">Iron</keyword>
<evidence type="ECO:0000256" key="4">
    <source>
        <dbReference type="ARBA" id="ARBA00022490"/>
    </source>
</evidence>
<keyword evidence="5 14" id="KW-0698">rRNA processing</keyword>
<evidence type="ECO:0000256" key="10">
    <source>
        <dbReference type="ARBA" id="ARBA00022723"/>
    </source>
</evidence>
<dbReference type="Gene3D" id="3.20.20.70">
    <property type="entry name" value="Aldolase class I"/>
    <property type="match status" value="1"/>
</dbReference>
<feature type="binding site" evidence="14">
    <location>
        <position position="138"/>
    </location>
    <ligand>
        <name>[4Fe-4S] cluster</name>
        <dbReference type="ChEBI" id="CHEBI:49883"/>
        <note>4Fe-4S-S-AdoMet</note>
    </ligand>
</feature>
<feature type="active site" description="Proton acceptor" evidence="14">
    <location>
        <position position="110"/>
    </location>
</feature>
<keyword evidence="4 14" id="KW-0963">Cytoplasm</keyword>
<keyword evidence="3 14" id="KW-0004">4Fe-4S</keyword>
<evidence type="ECO:0000259" key="16">
    <source>
        <dbReference type="PROSITE" id="PS51918"/>
    </source>
</evidence>
<comment type="miscellaneous">
    <text evidence="14">Reaction proceeds by a ping-pong mechanism involving intermediate methylation of a conserved cysteine residue.</text>
</comment>
<comment type="catalytic activity">
    <reaction evidence="14">
        <text>adenosine(2503) in 23S rRNA + 2 reduced [2Fe-2S]-[ferredoxin] + 2 S-adenosyl-L-methionine = 2-methyladenosine(2503) in 23S rRNA + 5'-deoxyadenosine + L-methionine + 2 oxidized [2Fe-2S]-[ferredoxin] + S-adenosyl-L-homocysteine</text>
        <dbReference type="Rhea" id="RHEA:42916"/>
        <dbReference type="Rhea" id="RHEA-COMP:10000"/>
        <dbReference type="Rhea" id="RHEA-COMP:10001"/>
        <dbReference type="Rhea" id="RHEA-COMP:10152"/>
        <dbReference type="Rhea" id="RHEA-COMP:10282"/>
        <dbReference type="ChEBI" id="CHEBI:17319"/>
        <dbReference type="ChEBI" id="CHEBI:33737"/>
        <dbReference type="ChEBI" id="CHEBI:33738"/>
        <dbReference type="ChEBI" id="CHEBI:57844"/>
        <dbReference type="ChEBI" id="CHEBI:57856"/>
        <dbReference type="ChEBI" id="CHEBI:59789"/>
        <dbReference type="ChEBI" id="CHEBI:74411"/>
        <dbReference type="ChEBI" id="CHEBI:74497"/>
        <dbReference type="EC" id="2.1.1.192"/>
    </reaction>
</comment>
<protein>
    <recommendedName>
        <fullName evidence="14">Probable dual-specificity RNA methyltransferase RlmN</fullName>
        <ecNumber evidence="14">2.1.1.192</ecNumber>
    </recommendedName>
    <alternativeName>
        <fullName evidence="14">23S rRNA (adenine(2503)-C(2))-methyltransferase</fullName>
    </alternativeName>
    <alternativeName>
        <fullName evidence="14">23S rRNA m2A2503 methyltransferase</fullName>
    </alternativeName>
    <alternativeName>
        <fullName evidence="14">Ribosomal RNA large subunit methyltransferase N</fullName>
    </alternativeName>
    <alternativeName>
        <fullName evidence="14">tRNA (adenine(37)-C(2))-methyltransferase</fullName>
    </alternativeName>
    <alternativeName>
        <fullName evidence="14">tRNA m2A37 methyltransferase</fullName>
    </alternativeName>
</protein>
<dbReference type="Gene3D" id="1.10.150.530">
    <property type="match status" value="1"/>
</dbReference>
<dbReference type="NCBIfam" id="TIGR00048">
    <property type="entry name" value="rRNA_mod_RlmN"/>
    <property type="match status" value="1"/>
</dbReference>
<evidence type="ECO:0000256" key="13">
    <source>
        <dbReference type="ARBA" id="ARBA00023157"/>
    </source>
</evidence>
<feature type="domain" description="Radical SAM core" evidence="16">
    <location>
        <begin position="117"/>
        <end position="355"/>
    </location>
</feature>
<keyword evidence="13 14" id="KW-1015">Disulfide bond</keyword>
<evidence type="ECO:0000256" key="14">
    <source>
        <dbReference type="HAMAP-Rule" id="MF_01849"/>
    </source>
</evidence>
<dbReference type="GO" id="GO:0008168">
    <property type="term" value="F:methyltransferase activity"/>
    <property type="evidence" value="ECO:0007669"/>
    <property type="project" value="UniProtKB-KW"/>
</dbReference>
<feature type="region of interest" description="Disordered" evidence="15">
    <location>
        <begin position="1"/>
        <end position="22"/>
    </location>
</feature>
<dbReference type="PANTHER" id="PTHR30544:SF5">
    <property type="entry name" value="RADICAL SAM CORE DOMAIN-CONTAINING PROTEIN"/>
    <property type="match status" value="1"/>
</dbReference>
<dbReference type="RefSeq" id="WP_224193839.1">
    <property type="nucleotide sequence ID" value="NZ_JAIRAU010000028.1"/>
</dbReference>
<evidence type="ECO:0000256" key="6">
    <source>
        <dbReference type="ARBA" id="ARBA00022603"/>
    </source>
</evidence>
<evidence type="ECO:0000313" key="17">
    <source>
        <dbReference type="EMBL" id="MBZ5712078.1"/>
    </source>
</evidence>
<accession>A0ABS7TV01</accession>
<comment type="cofactor">
    <cofactor evidence="14">
        <name>[4Fe-4S] cluster</name>
        <dbReference type="ChEBI" id="CHEBI:49883"/>
    </cofactor>
    <text evidence="14">Binds 1 [4Fe-4S] cluster. The cluster is coordinated with 3 cysteines and an exchangeable S-adenosyl-L-methionine.</text>
</comment>
<dbReference type="PANTHER" id="PTHR30544">
    <property type="entry name" value="23S RRNA METHYLTRANSFERASE"/>
    <property type="match status" value="1"/>
</dbReference>
<dbReference type="Pfam" id="PF21016">
    <property type="entry name" value="RlmN_N"/>
    <property type="match status" value="1"/>
</dbReference>